<evidence type="ECO:0000313" key="2">
    <source>
        <dbReference type="EMBL" id="ADH93212.1"/>
    </source>
</evidence>
<name>D7BKN2_ARCHD</name>
<proteinExistence type="predicted"/>
<protein>
    <submittedName>
        <fullName evidence="2">Ppx/GppA phosphatase</fullName>
    </submittedName>
</protein>
<dbReference type="InterPro" id="IPR050273">
    <property type="entry name" value="GppA/Ppx_hydrolase"/>
</dbReference>
<dbReference type="PANTHER" id="PTHR30005">
    <property type="entry name" value="EXOPOLYPHOSPHATASE"/>
    <property type="match status" value="1"/>
</dbReference>
<dbReference type="InterPro" id="IPR003695">
    <property type="entry name" value="Ppx_GppA_N"/>
</dbReference>
<dbReference type="PANTHER" id="PTHR30005:SF13">
    <property type="entry name" value="EXOPOLYPHOSPHATASE 2"/>
    <property type="match status" value="1"/>
</dbReference>
<reference evidence="2 3" key="1">
    <citation type="journal article" date="2010" name="Stand. Genomic Sci.">
        <title>Complete genome sequence of Arcanobacterium haemolyticum type strain (11018).</title>
        <authorList>
            <person name="Yasawong M."/>
            <person name="Teshima H."/>
            <person name="Lapidus A."/>
            <person name="Nolan M."/>
            <person name="Lucas S."/>
            <person name="Glavina Del Rio T."/>
            <person name="Tice H."/>
            <person name="Cheng J."/>
            <person name="Bruce D."/>
            <person name="Detter C."/>
            <person name="Tapia R."/>
            <person name="Han C."/>
            <person name="Goodwin L."/>
            <person name="Pitluck S."/>
            <person name="Liolios K."/>
            <person name="Ivanova N."/>
            <person name="Mavromatis K."/>
            <person name="Mikhailova N."/>
            <person name="Pati A."/>
            <person name="Chen A."/>
            <person name="Palaniappan K."/>
            <person name="Land M."/>
            <person name="Hauser L."/>
            <person name="Chang Y."/>
            <person name="Jeffries C."/>
            <person name="Rohde M."/>
            <person name="Sikorski J."/>
            <person name="Pukall R."/>
            <person name="Goker M."/>
            <person name="Woyke T."/>
            <person name="Bristow J."/>
            <person name="Eisen J."/>
            <person name="Markowitz V."/>
            <person name="Hugenholtz P."/>
            <person name="Kyrpides N."/>
            <person name="Klenk H."/>
        </authorList>
    </citation>
    <scope>NUCLEOTIDE SEQUENCE [LARGE SCALE GENOMIC DNA]</scope>
    <source>
        <strain evidence="3">ATCC 9345 / DSM 20595 / CCUG 17215 / LMG 16163 / NBRC 15585 / NCTC 8452 / 11018</strain>
    </source>
</reference>
<dbReference type="Proteomes" id="UP000000376">
    <property type="component" value="Chromosome"/>
</dbReference>
<dbReference type="Gene3D" id="3.30.420.40">
    <property type="match status" value="1"/>
</dbReference>
<dbReference type="Pfam" id="PF02541">
    <property type="entry name" value="Ppx-GppA"/>
    <property type="match status" value="1"/>
</dbReference>
<feature type="domain" description="Ppx/GppA phosphatase N-terminal" evidence="1">
    <location>
        <begin position="17"/>
        <end position="288"/>
    </location>
</feature>
<gene>
    <name evidence="2" type="ordered locus">Arch_1513</name>
</gene>
<organism evidence="2 3">
    <name type="scientific">Arcanobacterium haemolyticum (strain ATCC 9345 / DSM 20595 / CCM 5947 / CCUG 17215 / LMG 16163 / NBRC 15585 / NCTC 8452 / 11018)</name>
    <dbReference type="NCBI Taxonomy" id="644284"/>
    <lineage>
        <taxon>Bacteria</taxon>
        <taxon>Bacillati</taxon>
        <taxon>Actinomycetota</taxon>
        <taxon>Actinomycetes</taxon>
        <taxon>Actinomycetales</taxon>
        <taxon>Actinomycetaceae</taxon>
        <taxon>Arcanobacterium</taxon>
    </lineage>
</organism>
<dbReference type="STRING" id="644284.Arch_1513"/>
<accession>D7BKN2</accession>
<dbReference type="KEGG" id="ahe:Arch_1513"/>
<dbReference type="EMBL" id="CP002045">
    <property type="protein sequence ID" value="ADH93212.1"/>
    <property type="molecule type" value="Genomic_DNA"/>
</dbReference>
<dbReference type="AlphaFoldDB" id="D7BKN2"/>
<dbReference type="SUPFAM" id="SSF53067">
    <property type="entry name" value="Actin-like ATPase domain"/>
    <property type="match status" value="2"/>
</dbReference>
<dbReference type="InterPro" id="IPR043129">
    <property type="entry name" value="ATPase_NBD"/>
</dbReference>
<dbReference type="HOGENOM" id="CLU_025908_1_2_11"/>
<evidence type="ECO:0000259" key="1">
    <source>
        <dbReference type="Pfam" id="PF02541"/>
    </source>
</evidence>
<sequence length="318" mass="33615">MRVAGIDCGTNSIRLLIADVDDRGVLSDVVRRMEIVRLGQGVDKTGRFDTQALERTLAAVDDYAGQIAEHGCESVVFAATSATRDAENRDVFINGVRERLGVTPQVLSGEEEARTSFAGAISALVSPDAPLLAIDLGGGSTELVLGSADGTVLGAYSMDVGSVRMRERQMKSDPPTADEVAAARADVAAALDDAEAVVDLSQARTVVGLAGTITSVAALSLGLEEYDSERIHGLDMSLGQVEESTSWFIEAPLAQREAVPFLHPKRADVIGAGALVWQEVLHRIVQRCDEAGRPLESVTISEHDILDGLALRAAGQLN</sequence>
<dbReference type="Gene3D" id="3.30.420.150">
    <property type="entry name" value="Exopolyphosphatase. Domain 2"/>
    <property type="match status" value="1"/>
</dbReference>
<dbReference type="eggNOG" id="COG0248">
    <property type="taxonomic scope" value="Bacteria"/>
</dbReference>
<dbReference type="RefSeq" id="WP_013170702.1">
    <property type="nucleotide sequence ID" value="NC_014218.1"/>
</dbReference>
<keyword evidence="3" id="KW-1185">Reference proteome</keyword>
<dbReference type="GO" id="GO:0016462">
    <property type="term" value="F:pyrophosphatase activity"/>
    <property type="evidence" value="ECO:0007669"/>
    <property type="project" value="TreeGrafter"/>
</dbReference>
<dbReference type="CDD" id="cd24119">
    <property type="entry name" value="ASKHA_NBD_MtPPX2-like"/>
    <property type="match status" value="1"/>
</dbReference>
<dbReference type="OrthoDB" id="9793035at2"/>
<evidence type="ECO:0000313" key="3">
    <source>
        <dbReference type="Proteomes" id="UP000000376"/>
    </source>
</evidence>